<accession>A0A1Z4V6E8</accession>
<evidence type="ECO:0000256" key="1">
    <source>
        <dbReference type="SAM" id="Phobius"/>
    </source>
</evidence>
<evidence type="ECO:0000313" key="2">
    <source>
        <dbReference type="EMBL" id="BAZ86919.1"/>
    </source>
</evidence>
<dbReference type="Pfam" id="PF26394">
    <property type="entry name" value="Psb34"/>
    <property type="match status" value="1"/>
</dbReference>
<proteinExistence type="predicted"/>
<name>A0A1Z4V6E8_9CYAN</name>
<dbReference type="KEGG" id="dcm:NIES806_31360"/>
<dbReference type="EMBL" id="AP018316">
    <property type="protein sequence ID" value="BAZ86919.1"/>
    <property type="molecule type" value="Genomic_DNA"/>
</dbReference>
<keyword evidence="1" id="KW-0472">Membrane</keyword>
<dbReference type="Proteomes" id="UP000218702">
    <property type="component" value="Chromosome"/>
</dbReference>
<gene>
    <name evidence="2" type="ORF">NIES806_31360</name>
</gene>
<dbReference type="RefSeq" id="WP_053538602.1">
    <property type="nucleotide sequence ID" value="NZ_AP018316.1"/>
</dbReference>
<sequence>MYTTTDEKGILNNYAKEPKLYHAEFPSKAQQNKYAFQGAVAILLLTSIVLITLGVS</sequence>
<dbReference type="OrthoDB" id="462212at2"/>
<keyword evidence="3" id="KW-1185">Reference proteome</keyword>
<keyword evidence="1" id="KW-0812">Transmembrane</keyword>
<dbReference type="NCBIfam" id="NF033486">
    <property type="entry name" value="harvest_ssl1498"/>
    <property type="match status" value="1"/>
</dbReference>
<evidence type="ECO:0008006" key="4">
    <source>
        <dbReference type="Google" id="ProtNLM"/>
    </source>
</evidence>
<reference evidence="2 3" key="1">
    <citation type="submission" date="2017-06" db="EMBL/GenBank/DDBJ databases">
        <title>Genome sequencing of cyanobaciteial culture collection at National Institute for Environmental Studies (NIES).</title>
        <authorList>
            <person name="Hirose Y."/>
            <person name="Shimura Y."/>
            <person name="Fujisawa T."/>
            <person name="Nakamura Y."/>
            <person name="Kawachi M."/>
        </authorList>
    </citation>
    <scope>NUCLEOTIDE SEQUENCE [LARGE SCALE GENOMIC DNA]</scope>
    <source>
        <strain evidence="2 3">NIES-806</strain>
    </source>
</reference>
<dbReference type="AlphaFoldDB" id="A0A1Z4V6E8"/>
<dbReference type="InterPro" id="IPR048028">
    <property type="entry name" value="Psb34-like"/>
</dbReference>
<organism evidence="2 3">
    <name type="scientific">Dolichospermum compactum NIES-806</name>
    <dbReference type="NCBI Taxonomy" id="1973481"/>
    <lineage>
        <taxon>Bacteria</taxon>
        <taxon>Bacillati</taxon>
        <taxon>Cyanobacteriota</taxon>
        <taxon>Cyanophyceae</taxon>
        <taxon>Nostocales</taxon>
        <taxon>Aphanizomenonaceae</taxon>
        <taxon>Dolichospermum</taxon>
        <taxon>Dolichospermum compactum</taxon>
    </lineage>
</organism>
<evidence type="ECO:0000313" key="3">
    <source>
        <dbReference type="Proteomes" id="UP000218702"/>
    </source>
</evidence>
<keyword evidence="1" id="KW-1133">Transmembrane helix</keyword>
<feature type="transmembrane region" description="Helical" evidence="1">
    <location>
        <begin position="34"/>
        <end position="55"/>
    </location>
</feature>
<protein>
    <recommendedName>
        <fullName evidence="4">O-succinylbenzoic acid--CoA ligase</fullName>
    </recommendedName>
</protein>